<proteinExistence type="predicted"/>
<dbReference type="AlphaFoldDB" id="A0A5K3G0P8"/>
<evidence type="ECO:0000313" key="3">
    <source>
        <dbReference type="WBParaSite" id="MCU_011754-RA"/>
    </source>
</evidence>
<dbReference type="GO" id="GO:0030267">
    <property type="term" value="F:glyoxylate reductase (NADPH) activity"/>
    <property type="evidence" value="ECO:0007669"/>
    <property type="project" value="TreeGrafter"/>
</dbReference>
<dbReference type="WBParaSite" id="MCU_011754-RA">
    <property type="protein sequence ID" value="MCU_011754-RA"/>
    <property type="gene ID" value="MCU_011754"/>
</dbReference>
<dbReference type="Gene3D" id="3.40.50.720">
    <property type="entry name" value="NAD(P)-binding Rossmann-like Domain"/>
    <property type="match status" value="2"/>
</dbReference>
<accession>A0A5K3G0P8</accession>
<evidence type="ECO:0000259" key="2">
    <source>
        <dbReference type="Pfam" id="PF02826"/>
    </source>
</evidence>
<protein>
    <submittedName>
        <fullName evidence="3">2-Hacid_dh_C domain-containing protein</fullName>
    </submittedName>
</protein>
<dbReference type="InterPro" id="IPR006140">
    <property type="entry name" value="D-isomer_DH_NAD-bd"/>
</dbReference>
<dbReference type="PANTHER" id="PTHR10996:SF277">
    <property type="entry name" value="GLYOXYLATE REDUCTASE_HYDROXYPYRUVATE REDUCTASE"/>
    <property type="match status" value="1"/>
</dbReference>
<dbReference type="GO" id="GO:0005829">
    <property type="term" value="C:cytosol"/>
    <property type="evidence" value="ECO:0007669"/>
    <property type="project" value="TreeGrafter"/>
</dbReference>
<dbReference type="GO" id="GO:0051287">
    <property type="term" value="F:NAD binding"/>
    <property type="evidence" value="ECO:0007669"/>
    <property type="project" value="InterPro"/>
</dbReference>
<dbReference type="SUPFAM" id="SSF51735">
    <property type="entry name" value="NAD(P)-binding Rossmann-fold domains"/>
    <property type="match status" value="1"/>
</dbReference>
<organism evidence="3">
    <name type="scientific">Mesocestoides corti</name>
    <name type="common">Flatworm</name>
    <dbReference type="NCBI Taxonomy" id="53468"/>
    <lineage>
        <taxon>Eukaryota</taxon>
        <taxon>Metazoa</taxon>
        <taxon>Spiralia</taxon>
        <taxon>Lophotrochozoa</taxon>
        <taxon>Platyhelminthes</taxon>
        <taxon>Cestoda</taxon>
        <taxon>Eucestoda</taxon>
        <taxon>Cyclophyllidea</taxon>
        <taxon>Mesocestoididae</taxon>
        <taxon>Mesocestoides</taxon>
    </lineage>
</organism>
<dbReference type="Pfam" id="PF02826">
    <property type="entry name" value="2-Hacid_dh_C"/>
    <property type="match status" value="1"/>
</dbReference>
<feature type="domain" description="D-isomer specific 2-hydroxyacid dehydrogenase NAD-binding" evidence="2">
    <location>
        <begin position="1"/>
        <end position="31"/>
    </location>
</feature>
<dbReference type="GO" id="GO:0016618">
    <property type="term" value="F:hydroxypyruvate reductase [NAD(P)H] activity"/>
    <property type="evidence" value="ECO:0007669"/>
    <property type="project" value="TreeGrafter"/>
</dbReference>
<evidence type="ECO:0000256" key="1">
    <source>
        <dbReference type="ARBA" id="ARBA00023002"/>
    </source>
</evidence>
<sequence>GAGLDVTVPEPLPTDSPLLKLPNCFILPHIGSATSETRRLMAERTIDNLIAAISDPP</sequence>
<dbReference type="InterPro" id="IPR036291">
    <property type="entry name" value="NAD(P)-bd_dom_sf"/>
</dbReference>
<dbReference type="PANTHER" id="PTHR10996">
    <property type="entry name" value="2-HYDROXYACID DEHYDROGENASE-RELATED"/>
    <property type="match status" value="1"/>
</dbReference>
<dbReference type="InterPro" id="IPR050223">
    <property type="entry name" value="D-isomer_2-hydroxyacid_DH"/>
</dbReference>
<name>A0A5K3G0P8_MESCO</name>
<reference evidence="3" key="1">
    <citation type="submission" date="2019-11" db="UniProtKB">
        <authorList>
            <consortium name="WormBaseParasite"/>
        </authorList>
    </citation>
    <scope>IDENTIFICATION</scope>
</reference>
<keyword evidence="1" id="KW-0560">Oxidoreductase</keyword>